<proteinExistence type="predicted"/>
<dbReference type="Proteomes" id="UP001165367">
    <property type="component" value="Unassembled WGS sequence"/>
</dbReference>
<feature type="chain" id="PRO_5045094750" description="NEAT domain-containing protein" evidence="1">
    <location>
        <begin position="30"/>
        <end position="134"/>
    </location>
</feature>
<evidence type="ECO:0000313" key="3">
    <source>
        <dbReference type="Proteomes" id="UP001165367"/>
    </source>
</evidence>
<sequence length="134" mass="14880">MKTVLFNTRIAAVALVLSLTLVFANAASANETNPSGLELKFIGNLKNQPVFHLSYNGTVENEYTIVVRDEFNNVLYKDHVKGTSISKKFMLNTEELGDVDVTFEITDKKAGKPVVYSISKNSRLIQDVVVNKVK</sequence>
<feature type="signal peptide" evidence="1">
    <location>
        <begin position="1"/>
        <end position="29"/>
    </location>
</feature>
<keyword evidence="1" id="KW-0732">Signal</keyword>
<organism evidence="2 3">
    <name type="scientific">Terrimonas ginsenosidimutans</name>
    <dbReference type="NCBI Taxonomy" id="2908004"/>
    <lineage>
        <taxon>Bacteria</taxon>
        <taxon>Pseudomonadati</taxon>
        <taxon>Bacteroidota</taxon>
        <taxon>Chitinophagia</taxon>
        <taxon>Chitinophagales</taxon>
        <taxon>Chitinophagaceae</taxon>
        <taxon>Terrimonas</taxon>
    </lineage>
</organism>
<gene>
    <name evidence="2" type="ORF">LZZ85_25415</name>
</gene>
<dbReference type="RefSeq" id="WP_237876471.1">
    <property type="nucleotide sequence ID" value="NZ_JAKLTR010000024.1"/>
</dbReference>
<comment type="caution">
    <text evidence="2">The sequence shown here is derived from an EMBL/GenBank/DDBJ whole genome shotgun (WGS) entry which is preliminary data.</text>
</comment>
<evidence type="ECO:0000313" key="2">
    <source>
        <dbReference type="EMBL" id="MCG2617665.1"/>
    </source>
</evidence>
<evidence type="ECO:0008006" key="4">
    <source>
        <dbReference type="Google" id="ProtNLM"/>
    </source>
</evidence>
<dbReference type="EMBL" id="JAKLTR010000024">
    <property type="protein sequence ID" value="MCG2617665.1"/>
    <property type="molecule type" value="Genomic_DNA"/>
</dbReference>
<reference evidence="2" key="1">
    <citation type="submission" date="2022-01" db="EMBL/GenBank/DDBJ databases">
        <authorList>
            <person name="Jo J.-H."/>
            <person name="Im W.-T."/>
        </authorList>
    </citation>
    <scope>NUCLEOTIDE SEQUENCE</scope>
    <source>
        <strain evidence="2">NA20</strain>
    </source>
</reference>
<name>A0ABS9KZA1_9BACT</name>
<evidence type="ECO:0000256" key="1">
    <source>
        <dbReference type="SAM" id="SignalP"/>
    </source>
</evidence>
<protein>
    <recommendedName>
        <fullName evidence="4">NEAT domain-containing protein</fullName>
    </recommendedName>
</protein>
<keyword evidence="3" id="KW-1185">Reference proteome</keyword>
<accession>A0ABS9KZA1</accession>